<dbReference type="Pfam" id="PF13192">
    <property type="entry name" value="Thioredoxin_3"/>
    <property type="match status" value="1"/>
</dbReference>
<dbReference type="EMBL" id="PEWD01000001">
    <property type="protein sequence ID" value="PIU69382.1"/>
    <property type="molecule type" value="Genomic_DNA"/>
</dbReference>
<dbReference type="InterPro" id="IPR036249">
    <property type="entry name" value="Thioredoxin-like_sf"/>
</dbReference>
<accession>A0A2M7APS5</accession>
<evidence type="ECO:0000313" key="2">
    <source>
        <dbReference type="EMBL" id="PIU69382.1"/>
    </source>
</evidence>
<dbReference type="SUPFAM" id="SSF52833">
    <property type="entry name" value="Thioredoxin-like"/>
    <property type="match status" value="1"/>
</dbReference>
<dbReference type="Gene3D" id="3.40.30.10">
    <property type="entry name" value="Glutaredoxin"/>
    <property type="match status" value="1"/>
</dbReference>
<dbReference type="Proteomes" id="UP000229916">
    <property type="component" value="Unassembled WGS sequence"/>
</dbReference>
<protein>
    <recommendedName>
        <fullName evidence="1">Thioredoxin-like fold domain-containing protein</fullName>
    </recommendedName>
</protein>
<proteinExistence type="predicted"/>
<evidence type="ECO:0000313" key="3">
    <source>
        <dbReference type="Proteomes" id="UP000229916"/>
    </source>
</evidence>
<feature type="domain" description="Thioredoxin-like fold" evidence="1">
    <location>
        <begin position="3"/>
        <end position="82"/>
    </location>
</feature>
<name>A0A2M7APS5_UNCKA</name>
<comment type="caution">
    <text evidence="2">The sequence shown here is derived from an EMBL/GenBank/DDBJ whole genome shotgun (WGS) entry which is preliminary data.</text>
</comment>
<organism evidence="2 3">
    <name type="scientific">candidate division WWE3 bacterium CG06_land_8_20_14_3_00_42_16</name>
    <dbReference type="NCBI Taxonomy" id="1975083"/>
    <lineage>
        <taxon>Bacteria</taxon>
        <taxon>Katanobacteria</taxon>
    </lineage>
</organism>
<gene>
    <name evidence="2" type="ORF">COS81_00015</name>
</gene>
<dbReference type="InterPro" id="IPR012336">
    <property type="entry name" value="Thioredoxin-like_fold"/>
</dbReference>
<sequence length="87" mass="9868">MILKIFISPNCPNCPPAKELGKKLEYEKADKINVEWYDITEVDGMAEGAFYSIQATPSFVLINESGQEIKSWRGETPTPDEIFEKAR</sequence>
<evidence type="ECO:0000259" key="1">
    <source>
        <dbReference type="Pfam" id="PF13192"/>
    </source>
</evidence>
<dbReference type="AlphaFoldDB" id="A0A2M7APS5"/>
<reference evidence="3" key="1">
    <citation type="submission" date="2017-09" db="EMBL/GenBank/DDBJ databases">
        <title>Depth-based differentiation of microbial function through sediment-hosted aquifers and enrichment of novel symbionts in the deep terrestrial subsurface.</title>
        <authorList>
            <person name="Probst A.J."/>
            <person name="Ladd B."/>
            <person name="Jarett J.K."/>
            <person name="Geller-Mcgrath D.E."/>
            <person name="Sieber C.M.K."/>
            <person name="Emerson J.B."/>
            <person name="Anantharaman K."/>
            <person name="Thomas B.C."/>
            <person name="Malmstrom R."/>
            <person name="Stieglmeier M."/>
            <person name="Klingl A."/>
            <person name="Woyke T."/>
            <person name="Ryan C.M."/>
            <person name="Banfield J.F."/>
        </authorList>
    </citation>
    <scope>NUCLEOTIDE SEQUENCE [LARGE SCALE GENOMIC DNA]</scope>
</reference>